<dbReference type="PANTHER" id="PTHR10534:SF2">
    <property type="entry name" value="PYRIDOXAL KINASE"/>
    <property type="match status" value="1"/>
</dbReference>
<evidence type="ECO:0000256" key="4">
    <source>
        <dbReference type="ARBA" id="ARBA00022777"/>
    </source>
</evidence>
<dbReference type="GO" id="GO:0005524">
    <property type="term" value="F:ATP binding"/>
    <property type="evidence" value="ECO:0007669"/>
    <property type="project" value="UniProtKB-KW"/>
</dbReference>
<dbReference type="Gene3D" id="3.40.1190.20">
    <property type="match status" value="1"/>
</dbReference>
<evidence type="ECO:0000256" key="2">
    <source>
        <dbReference type="ARBA" id="ARBA00022679"/>
    </source>
</evidence>
<keyword evidence="8" id="KW-1185">Reference proteome</keyword>
<dbReference type="AlphaFoldDB" id="A0A1H0M1S5"/>
<keyword evidence="4 7" id="KW-0418">Kinase</keyword>
<dbReference type="OrthoDB" id="9800808at2"/>
<dbReference type="CDD" id="cd01173">
    <property type="entry name" value="pyridoxal_pyridoxamine_kinase"/>
    <property type="match status" value="1"/>
</dbReference>
<dbReference type="GO" id="GO:0008478">
    <property type="term" value="F:pyridoxal kinase activity"/>
    <property type="evidence" value="ECO:0007669"/>
    <property type="project" value="UniProtKB-EC"/>
</dbReference>
<dbReference type="EC" id="2.7.1.35" evidence="1"/>
<protein>
    <recommendedName>
        <fullName evidence="1">pyridoxal kinase</fullName>
        <ecNumber evidence="1">2.7.1.35</ecNumber>
    </recommendedName>
</protein>
<dbReference type="InterPro" id="IPR029056">
    <property type="entry name" value="Ribokinase-like"/>
</dbReference>
<gene>
    <name evidence="7" type="ORF">SAMN05192530_11230</name>
</gene>
<feature type="domain" description="Pyridoxamine kinase/Phosphomethylpyrimidine kinase" evidence="6">
    <location>
        <begin position="118"/>
        <end position="275"/>
    </location>
</feature>
<name>A0A1H0M1S5_9HYPH</name>
<dbReference type="Proteomes" id="UP000198793">
    <property type="component" value="Unassembled WGS sequence"/>
</dbReference>
<evidence type="ECO:0000256" key="3">
    <source>
        <dbReference type="ARBA" id="ARBA00022741"/>
    </source>
</evidence>
<dbReference type="STRING" id="1166073.SAMN05192530_11230"/>
<evidence type="ECO:0000313" key="7">
    <source>
        <dbReference type="EMBL" id="SDO74304.1"/>
    </source>
</evidence>
<accession>A0A1H0M1S5</accession>
<keyword evidence="5" id="KW-0067">ATP-binding</keyword>
<keyword evidence="2" id="KW-0808">Transferase</keyword>
<dbReference type="GO" id="GO:0009443">
    <property type="term" value="P:pyridoxal 5'-phosphate salvage"/>
    <property type="evidence" value="ECO:0007669"/>
    <property type="project" value="InterPro"/>
</dbReference>
<dbReference type="SUPFAM" id="SSF53613">
    <property type="entry name" value="Ribokinase-like"/>
    <property type="match status" value="1"/>
</dbReference>
<evidence type="ECO:0000259" key="6">
    <source>
        <dbReference type="Pfam" id="PF08543"/>
    </source>
</evidence>
<sequence length="308" mass="32213">MLSAVPPSAPPHAGDKPAVISISSHVARGTVGNRAVVFALESLGHPVWSVPTVTLPWHPGHGPSTRLVPDEAGFAGFVSDLCEAPWLGEVGAVITGYFGAPSQVAHAARLVDAVKRRNPAAVFLCDPVVGDGAAGGEGAARLYQPEATLHAIRDELIRRADMATPNRFELELLTGLEFSDNRHLVEAASALGPARVVVTSAFPLLRGGIGNLLVEGETTLLAEHRRIERVPHGLGDLTGAVFLARILAGASSEKALQSTTAAVFEILARTTKRGADELTLETDADVLRSPLAMVQMRRLAPAGGGLRA</sequence>
<dbReference type="InterPro" id="IPR013749">
    <property type="entry name" value="PM/HMP-P_kinase-1"/>
</dbReference>
<dbReference type="Pfam" id="PF08543">
    <property type="entry name" value="Phos_pyr_kin"/>
    <property type="match status" value="1"/>
</dbReference>
<dbReference type="PANTHER" id="PTHR10534">
    <property type="entry name" value="PYRIDOXAL KINASE"/>
    <property type="match status" value="1"/>
</dbReference>
<proteinExistence type="predicted"/>
<dbReference type="EMBL" id="FNIT01000012">
    <property type="protein sequence ID" value="SDO74304.1"/>
    <property type="molecule type" value="Genomic_DNA"/>
</dbReference>
<evidence type="ECO:0000256" key="5">
    <source>
        <dbReference type="ARBA" id="ARBA00022840"/>
    </source>
</evidence>
<keyword evidence="3" id="KW-0547">Nucleotide-binding</keyword>
<dbReference type="NCBIfam" id="TIGR00687">
    <property type="entry name" value="pyridox_kin"/>
    <property type="match status" value="1"/>
</dbReference>
<dbReference type="NCBIfam" id="NF004398">
    <property type="entry name" value="PRK05756.1"/>
    <property type="match status" value="1"/>
</dbReference>
<reference evidence="7 8" key="1">
    <citation type="submission" date="2016-10" db="EMBL/GenBank/DDBJ databases">
        <authorList>
            <person name="de Groot N.N."/>
        </authorList>
    </citation>
    <scope>NUCLEOTIDE SEQUENCE [LARGE SCALE GENOMIC DNA]</scope>
    <source>
        <strain evidence="8">L7-484,KACC 16230,DSM 25025</strain>
    </source>
</reference>
<organism evidence="7 8">
    <name type="scientific">Aureimonas jatrophae</name>
    <dbReference type="NCBI Taxonomy" id="1166073"/>
    <lineage>
        <taxon>Bacteria</taxon>
        <taxon>Pseudomonadati</taxon>
        <taxon>Pseudomonadota</taxon>
        <taxon>Alphaproteobacteria</taxon>
        <taxon>Hyphomicrobiales</taxon>
        <taxon>Aurantimonadaceae</taxon>
        <taxon>Aureimonas</taxon>
    </lineage>
</organism>
<dbReference type="InterPro" id="IPR004625">
    <property type="entry name" value="PyrdxlKinase"/>
</dbReference>
<evidence type="ECO:0000256" key="1">
    <source>
        <dbReference type="ARBA" id="ARBA00012104"/>
    </source>
</evidence>
<dbReference type="RefSeq" id="WP_090676513.1">
    <property type="nucleotide sequence ID" value="NZ_FNIT01000012.1"/>
</dbReference>
<evidence type="ECO:0000313" key="8">
    <source>
        <dbReference type="Proteomes" id="UP000198793"/>
    </source>
</evidence>
<dbReference type="GO" id="GO:0005829">
    <property type="term" value="C:cytosol"/>
    <property type="evidence" value="ECO:0007669"/>
    <property type="project" value="TreeGrafter"/>
</dbReference>